<dbReference type="RefSeq" id="XP_037194083.1">
    <property type="nucleotide sequence ID" value="XM_037333996.1"/>
</dbReference>
<reference evidence="7 8" key="1">
    <citation type="journal article" date="2020" name="Phytopathology">
        <title>A high-quality genome resource of Botrytis fragariae, a new and rapidly spreading fungal pathogen causing strawberry gray mold in the U.S.A.</title>
        <authorList>
            <person name="Wu Y."/>
            <person name="Saski C.A."/>
            <person name="Schnabel G."/>
            <person name="Xiao S."/>
            <person name="Hu M."/>
        </authorList>
    </citation>
    <scope>NUCLEOTIDE SEQUENCE [LARGE SCALE GENOMIC DNA]</scope>
    <source>
        <strain evidence="7 8">BVB16</strain>
    </source>
</reference>
<keyword evidence="2 5" id="KW-0812">Transmembrane</keyword>
<gene>
    <name evidence="7" type="ORF">Bfra_003590</name>
</gene>
<feature type="domain" description="Major facilitator superfamily (MFS) profile" evidence="6">
    <location>
        <begin position="38"/>
        <end position="488"/>
    </location>
</feature>
<feature type="transmembrane region" description="Helical" evidence="5">
    <location>
        <begin position="158"/>
        <end position="181"/>
    </location>
</feature>
<dbReference type="InterPro" id="IPR036259">
    <property type="entry name" value="MFS_trans_sf"/>
</dbReference>
<evidence type="ECO:0000256" key="3">
    <source>
        <dbReference type="ARBA" id="ARBA00022989"/>
    </source>
</evidence>
<evidence type="ECO:0000256" key="2">
    <source>
        <dbReference type="ARBA" id="ARBA00022692"/>
    </source>
</evidence>
<evidence type="ECO:0000313" key="7">
    <source>
        <dbReference type="EMBL" id="KAF5875137.1"/>
    </source>
</evidence>
<dbReference type="PANTHER" id="PTHR23507">
    <property type="entry name" value="ZGC:174356"/>
    <property type="match status" value="1"/>
</dbReference>
<keyword evidence="3 5" id="KW-1133">Transmembrane helix</keyword>
<sequence>MRGSRNQQGEEDVQTPFLQISGTQDPPSFSVRRLRFKWLVWGLVGFLELTFETGVAMRTTPLIASYKEQLCTKASQDVDKPIISCQKDHAIASELALIIGVFQLLECLPMLLLSGVYGSIADKYGRRSILFLGYLGLVLSSMWTTGVVWLVPRVPLKFVWIGPVFTLIGGGASVPLAILMTSAAAVAPSTQRVSVFSFIHGTALVAAILGFGLSSATMKSLGNYAAQLVGLGLMSSALCLSLLLPTGEVAQSSASRPEIDSASEYTNISGSRTQPINSRHAVIRSFHNLLQIRGAIPLLIAGFFATLGQRVQILLLQYMPEHFSISFSEANTFIILDHVANLLVLFIGLPLGNALILRWRSFNSCYKDIALALCSSALSLVGALILSFAPNVTVALFGIIVFGTGIGLSSLLRSIFVGLFPPERAAFATTLISTIKTVGGTFSGPVYSYAFALSLDLDRMLQGLPFIVSAASFVIVASVLITMVKKPRVRRDISLAILSFSWLAKYLQTISLVYHMFLEMGQAVAQYSRAPRRRSKPFLEPSRPALRALVALDLSVFLASNST</sequence>
<dbReference type="OrthoDB" id="194139at2759"/>
<feature type="transmembrane region" description="Helical" evidence="5">
    <location>
        <begin position="464"/>
        <end position="483"/>
    </location>
</feature>
<evidence type="ECO:0000256" key="4">
    <source>
        <dbReference type="ARBA" id="ARBA00023136"/>
    </source>
</evidence>
<protein>
    <submittedName>
        <fullName evidence="7">Putative mfs transporter protein</fullName>
    </submittedName>
</protein>
<comment type="caution">
    <text evidence="7">The sequence shown here is derived from an EMBL/GenBank/DDBJ whole genome shotgun (WGS) entry which is preliminary data.</text>
</comment>
<feature type="transmembrane region" description="Helical" evidence="5">
    <location>
        <begin position="395"/>
        <end position="420"/>
    </location>
</feature>
<dbReference type="GeneID" id="59257688"/>
<dbReference type="EMBL" id="JABFCT010000006">
    <property type="protein sequence ID" value="KAF5875137.1"/>
    <property type="molecule type" value="Genomic_DNA"/>
</dbReference>
<feature type="transmembrane region" description="Helical" evidence="5">
    <location>
        <begin position="427"/>
        <end position="452"/>
    </location>
</feature>
<dbReference type="SUPFAM" id="SSF103473">
    <property type="entry name" value="MFS general substrate transporter"/>
    <property type="match status" value="1"/>
</dbReference>
<comment type="subcellular location">
    <subcellularLocation>
        <location evidence="1">Membrane</location>
        <topology evidence="1">Multi-pass membrane protein</topology>
    </subcellularLocation>
</comment>
<evidence type="ECO:0000256" key="5">
    <source>
        <dbReference type="SAM" id="Phobius"/>
    </source>
</evidence>
<keyword evidence="8" id="KW-1185">Reference proteome</keyword>
<dbReference type="InterPro" id="IPR011701">
    <property type="entry name" value="MFS"/>
</dbReference>
<name>A0A8H6AX20_9HELO</name>
<dbReference type="PANTHER" id="PTHR23507:SF1">
    <property type="entry name" value="FI18259P1-RELATED"/>
    <property type="match status" value="1"/>
</dbReference>
<dbReference type="Pfam" id="PF07690">
    <property type="entry name" value="MFS_1"/>
    <property type="match status" value="1"/>
</dbReference>
<feature type="transmembrane region" description="Helical" evidence="5">
    <location>
        <begin position="294"/>
        <end position="319"/>
    </location>
</feature>
<dbReference type="InterPro" id="IPR020846">
    <property type="entry name" value="MFS_dom"/>
</dbReference>
<organism evidence="7 8">
    <name type="scientific">Botrytis fragariae</name>
    <dbReference type="NCBI Taxonomy" id="1964551"/>
    <lineage>
        <taxon>Eukaryota</taxon>
        <taxon>Fungi</taxon>
        <taxon>Dikarya</taxon>
        <taxon>Ascomycota</taxon>
        <taxon>Pezizomycotina</taxon>
        <taxon>Leotiomycetes</taxon>
        <taxon>Helotiales</taxon>
        <taxon>Sclerotiniaceae</taxon>
        <taxon>Botrytis</taxon>
    </lineage>
</organism>
<feature type="transmembrane region" description="Helical" evidence="5">
    <location>
        <begin position="224"/>
        <end position="244"/>
    </location>
</feature>
<proteinExistence type="predicted"/>
<dbReference type="PROSITE" id="PS50850">
    <property type="entry name" value="MFS"/>
    <property type="match status" value="1"/>
</dbReference>
<feature type="transmembrane region" description="Helical" evidence="5">
    <location>
        <begin position="369"/>
        <end position="389"/>
    </location>
</feature>
<feature type="transmembrane region" description="Helical" evidence="5">
    <location>
        <begin position="129"/>
        <end position="152"/>
    </location>
</feature>
<feature type="transmembrane region" description="Helical" evidence="5">
    <location>
        <begin position="495"/>
        <end position="517"/>
    </location>
</feature>
<dbReference type="GO" id="GO:0022857">
    <property type="term" value="F:transmembrane transporter activity"/>
    <property type="evidence" value="ECO:0007669"/>
    <property type="project" value="InterPro"/>
</dbReference>
<dbReference type="AlphaFoldDB" id="A0A8H6AX20"/>
<feature type="transmembrane region" description="Helical" evidence="5">
    <location>
        <begin position="95"/>
        <end position="117"/>
    </location>
</feature>
<keyword evidence="4 5" id="KW-0472">Membrane</keyword>
<feature type="transmembrane region" description="Helical" evidence="5">
    <location>
        <begin position="38"/>
        <end position="57"/>
    </location>
</feature>
<dbReference type="Proteomes" id="UP000531561">
    <property type="component" value="Unassembled WGS sequence"/>
</dbReference>
<dbReference type="Gene3D" id="1.20.1250.20">
    <property type="entry name" value="MFS general substrate transporter like domains"/>
    <property type="match status" value="1"/>
</dbReference>
<feature type="transmembrane region" description="Helical" evidence="5">
    <location>
        <begin position="339"/>
        <end position="357"/>
    </location>
</feature>
<accession>A0A8H6AX20</accession>
<evidence type="ECO:0000259" key="6">
    <source>
        <dbReference type="PROSITE" id="PS50850"/>
    </source>
</evidence>
<evidence type="ECO:0000256" key="1">
    <source>
        <dbReference type="ARBA" id="ARBA00004141"/>
    </source>
</evidence>
<dbReference type="GO" id="GO:0016020">
    <property type="term" value="C:membrane"/>
    <property type="evidence" value="ECO:0007669"/>
    <property type="project" value="UniProtKB-SubCell"/>
</dbReference>
<dbReference type="CDD" id="cd06174">
    <property type="entry name" value="MFS"/>
    <property type="match status" value="1"/>
</dbReference>
<evidence type="ECO:0000313" key="8">
    <source>
        <dbReference type="Proteomes" id="UP000531561"/>
    </source>
</evidence>
<feature type="transmembrane region" description="Helical" evidence="5">
    <location>
        <begin position="193"/>
        <end position="212"/>
    </location>
</feature>